<organism evidence="2 3">
    <name type="scientific">Blastochloris sulfoviridis</name>
    <dbReference type="NCBI Taxonomy" id="50712"/>
    <lineage>
        <taxon>Bacteria</taxon>
        <taxon>Pseudomonadati</taxon>
        <taxon>Pseudomonadota</taxon>
        <taxon>Alphaproteobacteria</taxon>
        <taxon>Hyphomicrobiales</taxon>
        <taxon>Blastochloridaceae</taxon>
        <taxon>Blastochloris</taxon>
    </lineage>
</organism>
<evidence type="ECO:0000259" key="1">
    <source>
        <dbReference type="Pfam" id="PF07238"/>
    </source>
</evidence>
<accession>A0A5M6I3V2</accession>
<evidence type="ECO:0000313" key="2">
    <source>
        <dbReference type="EMBL" id="KAA5602475.1"/>
    </source>
</evidence>
<evidence type="ECO:0000313" key="3">
    <source>
        <dbReference type="Proteomes" id="UP000323886"/>
    </source>
</evidence>
<dbReference type="InterPro" id="IPR009875">
    <property type="entry name" value="PilZ_domain"/>
</dbReference>
<feature type="domain" description="PilZ" evidence="1">
    <location>
        <begin position="4"/>
        <end position="81"/>
    </location>
</feature>
<dbReference type="OrthoDB" id="7188320at2"/>
<dbReference type="EMBL" id="VWPL01000006">
    <property type="protein sequence ID" value="KAA5602475.1"/>
    <property type="molecule type" value="Genomic_DNA"/>
</dbReference>
<gene>
    <name evidence="2" type="ORF">F1193_04710</name>
</gene>
<dbReference type="AlphaFoldDB" id="A0A5M6I3V2"/>
<dbReference type="Gene3D" id="2.40.10.220">
    <property type="entry name" value="predicted glycosyltransferase like domains"/>
    <property type="match status" value="1"/>
</dbReference>
<protein>
    <submittedName>
        <fullName evidence="2">PilZ domain-containing protein</fullName>
    </submittedName>
</protein>
<keyword evidence="3" id="KW-1185">Reference proteome</keyword>
<dbReference type="SUPFAM" id="SSF141371">
    <property type="entry name" value="PilZ domain-like"/>
    <property type="match status" value="1"/>
</dbReference>
<proteinExistence type="predicted"/>
<comment type="caution">
    <text evidence="2">The sequence shown here is derived from an EMBL/GenBank/DDBJ whole genome shotgun (WGS) entry which is preliminary data.</text>
</comment>
<reference evidence="2 3" key="1">
    <citation type="submission" date="2019-09" db="EMBL/GenBank/DDBJ databases">
        <title>Draft Whole-Genome sequence of Blastochloris sulfoviridis DSM 729.</title>
        <authorList>
            <person name="Meyer T.E."/>
            <person name="Kyndt J.A."/>
        </authorList>
    </citation>
    <scope>NUCLEOTIDE SEQUENCE [LARGE SCALE GENOMIC DNA]</scope>
    <source>
        <strain evidence="2 3">DSM 729</strain>
    </source>
</reference>
<sequence>MFDEKRRSHRRDLQWHAYVVLEDGRRLCRVSDISDLGAFLKVEGPADIPESFVLQLTVLGPPCRSGRVMWRDEQGVGVEWTGRVSKAACADGKCTFDCPGVLGGAGGPGDDTGDDHAWL</sequence>
<dbReference type="RefSeq" id="WP_150096528.1">
    <property type="nucleotide sequence ID" value="NZ_VWPL01000006.1"/>
</dbReference>
<name>A0A5M6I3V2_9HYPH</name>
<dbReference type="Pfam" id="PF07238">
    <property type="entry name" value="PilZ"/>
    <property type="match status" value="1"/>
</dbReference>
<dbReference type="Proteomes" id="UP000323886">
    <property type="component" value="Unassembled WGS sequence"/>
</dbReference>
<dbReference type="GO" id="GO:0035438">
    <property type="term" value="F:cyclic-di-GMP binding"/>
    <property type="evidence" value="ECO:0007669"/>
    <property type="project" value="InterPro"/>
</dbReference>